<dbReference type="InterPro" id="IPR036770">
    <property type="entry name" value="Ankyrin_rpt-contain_sf"/>
</dbReference>
<dbReference type="InterPro" id="IPR027417">
    <property type="entry name" value="P-loop_NTPase"/>
</dbReference>
<evidence type="ECO:0000256" key="2">
    <source>
        <dbReference type="SAM" id="MobiDB-lite"/>
    </source>
</evidence>
<sequence>MPRPELDPSRNGSNNSSPDARGRQSWRQKLPAIFHRATSRRSRSSSAPVQDLQAFNRQARETNSNHNVRNGSRVCDRVAVSNKTDSPDGGKGHHDEDDTTESTTGSAYHEAWASLDEEQKQELVGGVAARALFEELLETDKRQQEKSIMRKGLKAADPYLGKLNTALELAGPFVSLNAPAGTALGLVKGVVSIAIAICGANDKVPANIEKLLQWIPAIDRCDEVVKTSSCLPDIRHTLVNMYKELLLFYLKSRDVLKKSKSGLRTALGMLSADITAHVDSFNEYSTALDFLLQTETFSTTQELKGAMVDDLVRATLDADREQAHHSEFEHYSDEACAWIESEEGFSTWLADSADPGVLLMLGDMGCGKTITAAYVVKLLSEMRRTVCRYFCRNDHSTADVGNIYRSLLWQLLRQKPALKRRFYQWQTSSNSYIEPERSSTQLRDFISTAILSSSSGVFIIIDSLDECEALARHSLLELFRGLHHKGARIKVFLTSRYGYDPASVLQCDITRIALRPSRLRDRAIAKYLVERSSLPSLLHETAVEELAERAEGSAIWIRIALEYIQKTHALNAAGFNAALKRLPSSAAGLARLYFDLFNQSCEGLSENHTLLQAALETLVVSRRPLSLDELVCAITLDMDEEGAITTVSDLESKAPAVDVLTFIRPFVSTVELGVQGSPVLRLLHQSLKDLILWGPPESWPLVGKPGHQPQQQRSKRSTELNARLLRTCIKYLLLDDCEKMKLVASAQDQDEGVDFMHLGPDLFGDDSETGQSVPVNSGPHLFFNPAELGLGHFFTYAASFWTAHFHDVVDDQRPQLADLMALCRPRSQRLLNWVYQWHRPDCTRTTEPFRVMHTFKLDPLVVTAMFGPAATLVDILVAYRPSPPEFVVDSVWTALRELSRRNKASLITKFVKHDQIGPILCHLAFFECVTGGFDWQTRDTQDWQELFGLSVRAQREKLLQSGNTILCLAARRGCLVLVRELFDAANQDPALRSALLSDDAEGTGDWKWEGALDIHQSIGQAAWEGHAEVVRFLCEQPGTLPHLHHVNHGGHTVFHQWARRHDLEVFRILHRHWPEGMLVKDIHGDSPVIELMWQFGLPEESLISFLWQLRTEFGVDLSGKRDDQSMTPLLVAARVAKAKVCRFLIVECSADINSLLGLDQATLRPFLRMDVCLPGDQKGHGEEKLLKELCSLIPLTTSREYLV</sequence>
<dbReference type="RefSeq" id="XP_062662167.1">
    <property type="nucleotide sequence ID" value="XM_062808787.1"/>
</dbReference>
<dbReference type="PANTHER" id="PTHR10039">
    <property type="entry name" value="AMELOGENIN"/>
    <property type="match status" value="1"/>
</dbReference>
<dbReference type="InterPro" id="IPR056884">
    <property type="entry name" value="NPHP3-like_N"/>
</dbReference>
<keyword evidence="5" id="KW-1185">Reference proteome</keyword>
<dbReference type="Gene3D" id="1.25.40.20">
    <property type="entry name" value="Ankyrin repeat-containing domain"/>
    <property type="match status" value="1"/>
</dbReference>
<dbReference type="InterPro" id="IPR002110">
    <property type="entry name" value="Ankyrin_rpt"/>
</dbReference>
<protein>
    <recommendedName>
        <fullName evidence="3">Nephrocystin 3-like N-terminal domain-containing protein</fullName>
    </recommendedName>
</protein>
<dbReference type="Proteomes" id="UP001278766">
    <property type="component" value="Unassembled WGS sequence"/>
</dbReference>
<organism evidence="4 5">
    <name type="scientific">Chaetomium fimeti</name>
    <dbReference type="NCBI Taxonomy" id="1854472"/>
    <lineage>
        <taxon>Eukaryota</taxon>
        <taxon>Fungi</taxon>
        <taxon>Dikarya</taxon>
        <taxon>Ascomycota</taxon>
        <taxon>Pezizomycotina</taxon>
        <taxon>Sordariomycetes</taxon>
        <taxon>Sordariomycetidae</taxon>
        <taxon>Sordariales</taxon>
        <taxon>Chaetomiaceae</taxon>
        <taxon>Chaetomium</taxon>
    </lineage>
</organism>
<reference evidence="4" key="1">
    <citation type="journal article" date="2023" name="Mol. Phylogenet. Evol.">
        <title>Genome-scale phylogeny and comparative genomics of the fungal order Sordariales.</title>
        <authorList>
            <person name="Hensen N."/>
            <person name="Bonometti L."/>
            <person name="Westerberg I."/>
            <person name="Brannstrom I.O."/>
            <person name="Guillou S."/>
            <person name="Cros-Aarteil S."/>
            <person name="Calhoun S."/>
            <person name="Haridas S."/>
            <person name="Kuo A."/>
            <person name="Mondo S."/>
            <person name="Pangilinan J."/>
            <person name="Riley R."/>
            <person name="LaButti K."/>
            <person name="Andreopoulos B."/>
            <person name="Lipzen A."/>
            <person name="Chen C."/>
            <person name="Yan M."/>
            <person name="Daum C."/>
            <person name="Ng V."/>
            <person name="Clum A."/>
            <person name="Steindorff A."/>
            <person name="Ohm R.A."/>
            <person name="Martin F."/>
            <person name="Silar P."/>
            <person name="Natvig D.O."/>
            <person name="Lalanne C."/>
            <person name="Gautier V."/>
            <person name="Ament-Velasquez S.L."/>
            <person name="Kruys A."/>
            <person name="Hutchinson M.I."/>
            <person name="Powell A.J."/>
            <person name="Barry K."/>
            <person name="Miller A.N."/>
            <person name="Grigoriev I.V."/>
            <person name="Debuchy R."/>
            <person name="Gladieux P."/>
            <person name="Hiltunen Thoren M."/>
            <person name="Johannesson H."/>
        </authorList>
    </citation>
    <scope>NUCLEOTIDE SEQUENCE</scope>
    <source>
        <strain evidence="4">CBS 168.71</strain>
    </source>
</reference>
<feature type="region of interest" description="Disordered" evidence="2">
    <location>
        <begin position="1"/>
        <end position="107"/>
    </location>
</feature>
<dbReference type="EMBL" id="JAUEPN010000002">
    <property type="protein sequence ID" value="KAK3298653.1"/>
    <property type="molecule type" value="Genomic_DNA"/>
</dbReference>
<dbReference type="GeneID" id="87845735"/>
<feature type="domain" description="Nephrocystin 3-like N-terminal" evidence="3">
    <location>
        <begin position="335"/>
        <end position="496"/>
    </location>
</feature>
<dbReference type="SUPFAM" id="SSF48403">
    <property type="entry name" value="Ankyrin repeat"/>
    <property type="match status" value="1"/>
</dbReference>
<comment type="caution">
    <text evidence="4">The sequence shown here is derived from an EMBL/GenBank/DDBJ whole genome shotgun (WGS) entry which is preliminary data.</text>
</comment>
<dbReference type="Gene3D" id="3.40.50.300">
    <property type="entry name" value="P-loop containing nucleotide triphosphate hydrolases"/>
    <property type="match status" value="1"/>
</dbReference>
<reference evidence="4" key="2">
    <citation type="submission" date="2023-06" db="EMBL/GenBank/DDBJ databases">
        <authorList>
            <consortium name="Lawrence Berkeley National Laboratory"/>
            <person name="Haridas S."/>
            <person name="Hensen N."/>
            <person name="Bonometti L."/>
            <person name="Westerberg I."/>
            <person name="Brannstrom I.O."/>
            <person name="Guillou S."/>
            <person name="Cros-Aarteil S."/>
            <person name="Calhoun S."/>
            <person name="Kuo A."/>
            <person name="Mondo S."/>
            <person name="Pangilinan J."/>
            <person name="Riley R."/>
            <person name="Labutti K."/>
            <person name="Andreopoulos B."/>
            <person name="Lipzen A."/>
            <person name="Chen C."/>
            <person name="Yanf M."/>
            <person name="Daum C."/>
            <person name="Ng V."/>
            <person name="Clum A."/>
            <person name="Steindorff A."/>
            <person name="Ohm R."/>
            <person name="Martin F."/>
            <person name="Silar P."/>
            <person name="Natvig D."/>
            <person name="Lalanne C."/>
            <person name="Gautier V."/>
            <person name="Ament-Velasquez S.L."/>
            <person name="Kruys A."/>
            <person name="Hutchinson M.I."/>
            <person name="Powell A.J."/>
            <person name="Barry K."/>
            <person name="Miller A.N."/>
            <person name="Grigoriev I.V."/>
            <person name="Debuchy R."/>
            <person name="Gladieux P."/>
            <person name="Thoren M.H."/>
            <person name="Johannesson H."/>
        </authorList>
    </citation>
    <scope>NUCLEOTIDE SEQUENCE</scope>
    <source>
        <strain evidence="4">CBS 168.71</strain>
    </source>
</reference>
<dbReference type="AlphaFoldDB" id="A0AAE0LV43"/>
<evidence type="ECO:0000313" key="4">
    <source>
        <dbReference type="EMBL" id="KAK3298653.1"/>
    </source>
</evidence>
<proteinExistence type="predicted"/>
<feature type="compositionally biased region" description="Polar residues" evidence="2">
    <location>
        <begin position="53"/>
        <end position="70"/>
    </location>
</feature>
<keyword evidence="1" id="KW-0677">Repeat</keyword>
<name>A0AAE0LV43_9PEZI</name>
<feature type="compositionally biased region" description="Basic and acidic residues" evidence="2">
    <location>
        <begin position="85"/>
        <end position="96"/>
    </location>
</feature>
<evidence type="ECO:0000259" key="3">
    <source>
        <dbReference type="Pfam" id="PF24883"/>
    </source>
</evidence>
<dbReference type="PANTHER" id="PTHR10039:SF10">
    <property type="entry name" value="NACHT DOMAIN-CONTAINING PROTEIN"/>
    <property type="match status" value="1"/>
</dbReference>
<gene>
    <name evidence="4" type="ORF">B0H64DRAFT_80083</name>
</gene>
<dbReference type="SUPFAM" id="SSF52540">
    <property type="entry name" value="P-loop containing nucleoside triphosphate hydrolases"/>
    <property type="match status" value="1"/>
</dbReference>
<evidence type="ECO:0000256" key="1">
    <source>
        <dbReference type="ARBA" id="ARBA00022737"/>
    </source>
</evidence>
<dbReference type="SMART" id="SM00248">
    <property type="entry name" value="ANK"/>
    <property type="match status" value="3"/>
</dbReference>
<dbReference type="Pfam" id="PF24883">
    <property type="entry name" value="NPHP3_N"/>
    <property type="match status" value="1"/>
</dbReference>
<evidence type="ECO:0000313" key="5">
    <source>
        <dbReference type="Proteomes" id="UP001278766"/>
    </source>
</evidence>
<accession>A0AAE0LV43</accession>